<sequence length="226" mass="25309">MASPFCFFKKPLISWVAVLVLSPVFAGFFSFGFLSSVLLTAIVLIISTVFFTFTKQKPASVVNNSVTEEAIPESTDDLQDDVSMKKSENEEEQEGESIEHQIHHEYSNRSSPDLLSESESFNHLSTSEDSEVDWPFQDIVYQSPDCSDGSISDEESLIEIALPSGHYVGHKEEVVPKFSSLQQSILKQHSLMELLAEINDMNEEDNLIEIDISMGSIKCSRFEIEA</sequence>
<evidence type="ECO:0000313" key="1">
    <source>
        <dbReference type="EMBL" id="KAJ0051773.1"/>
    </source>
</evidence>
<comment type="caution">
    <text evidence="1">The sequence shown here is derived from an EMBL/GenBank/DDBJ whole genome shotgun (WGS) entry which is preliminary data.</text>
</comment>
<dbReference type="Proteomes" id="UP001163603">
    <property type="component" value="Chromosome 1"/>
</dbReference>
<reference evidence="2" key="1">
    <citation type="journal article" date="2023" name="G3 (Bethesda)">
        <title>Genome assembly and association tests identify interacting loci associated with vigor, precocity, and sex in interspecific pistachio rootstocks.</title>
        <authorList>
            <person name="Palmer W."/>
            <person name="Jacygrad E."/>
            <person name="Sagayaradj S."/>
            <person name="Cavanaugh K."/>
            <person name="Han R."/>
            <person name="Bertier L."/>
            <person name="Beede B."/>
            <person name="Kafkas S."/>
            <person name="Golino D."/>
            <person name="Preece J."/>
            <person name="Michelmore R."/>
        </authorList>
    </citation>
    <scope>NUCLEOTIDE SEQUENCE [LARGE SCALE GENOMIC DNA]</scope>
</reference>
<accession>A0ACC0ZG41</accession>
<organism evidence="1 2">
    <name type="scientific">Pistacia integerrima</name>
    <dbReference type="NCBI Taxonomy" id="434235"/>
    <lineage>
        <taxon>Eukaryota</taxon>
        <taxon>Viridiplantae</taxon>
        <taxon>Streptophyta</taxon>
        <taxon>Embryophyta</taxon>
        <taxon>Tracheophyta</taxon>
        <taxon>Spermatophyta</taxon>
        <taxon>Magnoliopsida</taxon>
        <taxon>eudicotyledons</taxon>
        <taxon>Gunneridae</taxon>
        <taxon>Pentapetalae</taxon>
        <taxon>rosids</taxon>
        <taxon>malvids</taxon>
        <taxon>Sapindales</taxon>
        <taxon>Anacardiaceae</taxon>
        <taxon>Pistacia</taxon>
    </lineage>
</organism>
<keyword evidence="2" id="KW-1185">Reference proteome</keyword>
<protein>
    <submittedName>
        <fullName evidence="1">Uncharacterized protein</fullName>
    </submittedName>
</protein>
<gene>
    <name evidence="1" type="ORF">Pint_01839</name>
</gene>
<evidence type="ECO:0000313" key="2">
    <source>
        <dbReference type="Proteomes" id="UP001163603"/>
    </source>
</evidence>
<name>A0ACC0ZG41_9ROSI</name>
<dbReference type="EMBL" id="CM047736">
    <property type="protein sequence ID" value="KAJ0051773.1"/>
    <property type="molecule type" value="Genomic_DNA"/>
</dbReference>
<proteinExistence type="predicted"/>